<keyword evidence="3" id="KW-1185">Reference proteome</keyword>
<evidence type="ECO:0000313" key="2">
    <source>
        <dbReference type="EMBL" id="RYB07059.1"/>
    </source>
</evidence>
<dbReference type="EMBL" id="QYBC01000002">
    <property type="protein sequence ID" value="RYB07059.1"/>
    <property type="molecule type" value="Genomic_DNA"/>
</dbReference>
<accession>A0A4Q2RKE4</accession>
<dbReference type="Pfam" id="PF06568">
    <property type="entry name" value="YjiS-like"/>
    <property type="match status" value="1"/>
</dbReference>
<organism evidence="2 3">
    <name type="scientific">Lichenibacterium ramalinae</name>
    <dbReference type="NCBI Taxonomy" id="2316527"/>
    <lineage>
        <taxon>Bacteria</taxon>
        <taxon>Pseudomonadati</taxon>
        <taxon>Pseudomonadota</taxon>
        <taxon>Alphaproteobacteria</taxon>
        <taxon>Hyphomicrobiales</taxon>
        <taxon>Lichenihabitantaceae</taxon>
        <taxon>Lichenibacterium</taxon>
    </lineage>
</organism>
<dbReference type="RefSeq" id="WP_129217602.1">
    <property type="nucleotide sequence ID" value="NZ_QYBC01000002.1"/>
</dbReference>
<evidence type="ECO:0000313" key="3">
    <source>
        <dbReference type="Proteomes" id="UP000289411"/>
    </source>
</evidence>
<dbReference type="Proteomes" id="UP000289411">
    <property type="component" value="Unassembled WGS sequence"/>
</dbReference>
<comment type="caution">
    <text evidence="2">The sequence shown here is derived from an EMBL/GenBank/DDBJ whole genome shotgun (WGS) entry which is preliminary data.</text>
</comment>
<evidence type="ECO:0000259" key="1">
    <source>
        <dbReference type="Pfam" id="PF06568"/>
    </source>
</evidence>
<dbReference type="InterPro" id="IPR009506">
    <property type="entry name" value="YjiS-like"/>
</dbReference>
<dbReference type="AlphaFoldDB" id="A0A4Q2RKE4"/>
<gene>
    <name evidence="2" type="ORF">D3272_02985</name>
</gene>
<protein>
    <submittedName>
        <fullName evidence="2">DUF1127 domain-containing protein</fullName>
    </submittedName>
</protein>
<feature type="domain" description="YjiS-like" evidence="1">
    <location>
        <begin position="44"/>
        <end position="64"/>
    </location>
</feature>
<name>A0A4Q2RKE4_9HYPH</name>
<dbReference type="OrthoDB" id="8115548at2"/>
<sequence length="89" mass="9298">MPSDPAPTIPALPRPARWGAAAIRFLAFGLPAQLLRAAFLPGAANLADLTDHQLTDIGVQRSDLPRGWGGAADAEIAARLGSGRDRSGW</sequence>
<proteinExistence type="predicted"/>
<reference evidence="2 3" key="1">
    <citation type="submission" date="2018-09" db="EMBL/GenBank/DDBJ databases">
        <authorList>
            <person name="Grouzdev D.S."/>
            <person name="Krutkina M.S."/>
        </authorList>
    </citation>
    <scope>NUCLEOTIDE SEQUENCE [LARGE SCALE GENOMIC DNA]</scope>
    <source>
        <strain evidence="2 3">RmlP001</strain>
    </source>
</reference>
<reference evidence="2 3" key="2">
    <citation type="submission" date="2019-02" db="EMBL/GenBank/DDBJ databases">
        <title>'Lichenibacterium ramalinii' gen. nov. sp. nov., 'Lichenibacterium minor' gen. nov. sp. nov.</title>
        <authorList>
            <person name="Pankratov T."/>
        </authorList>
    </citation>
    <scope>NUCLEOTIDE SEQUENCE [LARGE SCALE GENOMIC DNA]</scope>
    <source>
        <strain evidence="2 3">RmlP001</strain>
    </source>
</reference>